<dbReference type="PROSITE" id="PS51649">
    <property type="entry name" value="NPH3"/>
    <property type="match status" value="1"/>
</dbReference>
<keyword evidence="2" id="KW-0833">Ubl conjugation pathway</keyword>
<dbReference type="InterPro" id="IPR043454">
    <property type="entry name" value="NPH3/RPT2-like"/>
</dbReference>
<dbReference type="InterPro" id="IPR011333">
    <property type="entry name" value="SKP1/BTB/POZ_sf"/>
</dbReference>
<name>A0AAN8UEX2_9MAGN</name>
<evidence type="ECO:0000256" key="1">
    <source>
        <dbReference type="ARBA" id="ARBA00004906"/>
    </source>
</evidence>
<evidence type="ECO:0000256" key="3">
    <source>
        <dbReference type="PROSITE-ProRule" id="PRU00982"/>
    </source>
</evidence>
<dbReference type="Pfam" id="PF03000">
    <property type="entry name" value="NPH3"/>
    <property type="match status" value="1"/>
</dbReference>
<gene>
    <name evidence="5" type="ORF">RJ641_023617</name>
</gene>
<keyword evidence="6" id="KW-1185">Reference proteome</keyword>
<dbReference type="Proteomes" id="UP001370490">
    <property type="component" value="Unassembled WGS sequence"/>
</dbReference>
<dbReference type="AlphaFoldDB" id="A0AAN8UEX2"/>
<comment type="pathway">
    <text evidence="1">Protein modification; protein ubiquitination.</text>
</comment>
<accession>A0AAN8UEX2</accession>
<feature type="domain" description="NPH3" evidence="4">
    <location>
        <begin position="163"/>
        <end position="424"/>
    </location>
</feature>
<dbReference type="InterPro" id="IPR027356">
    <property type="entry name" value="NPH3_dom"/>
</dbReference>
<protein>
    <submittedName>
        <fullName evidence="5">BTB/POZ domain</fullName>
    </submittedName>
</protein>
<evidence type="ECO:0000259" key="4">
    <source>
        <dbReference type="PROSITE" id="PS51649"/>
    </source>
</evidence>
<comment type="caution">
    <text evidence="5">The sequence shown here is derived from an EMBL/GenBank/DDBJ whole genome shotgun (WGS) entry which is preliminary data.</text>
</comment>
<comment type="similarity">
    <text evidence="3">Belongs to the NPH3 family.</text>
</comment>
<organism evidence="5 6">
    <name type="scientific">Dillenia turbinata</name>
    <dbReference type="NCBI Taxonomy" id="194707"/>
    <lineage>
        <taxon>Eukaryota</taxon>
        <taxon>Viridiplantae</taxon>
        <taxon>Streptophyta</taxon>
        <taxon>Embryophyta</taxon>
        <taxon>Tracheophyta</taxon>
        <taxon>Spermatophyta</taxon>
        <taxon>Magnoliopsida</taxon>
        <taxon>eudicotyledons</taxon>
        <taxon>Gunneridae</taxon>
        <taxon>Pentapetalae</taxon>
        <taxon>Dilleniales</taxon>
        <taxon>Dilleniaceae</taxon>
        <taxon>Dillenia</taxon>
    </lineage>
</organism>
<evidence type="ECO:0000313" key="6">
    <source>
        <dbReference type="Proteomes" id="UP001370490"/>
    </source>
</evidence>
<dbReference type="EMBL" id="JBAMMX010000028">
    <property type="protein sequence ID" value="KAK6911524.1"/>
    <property type="molecule type" value="Genomic_DNA"/>
</dbReference>
<evidence type="ECO:0000313" key="5">
    <source>
        <dbReference type="EMBL" id="KAK6911524.1"/>
    </source>
</evidence>
<dbReference type="Gene3D" id="3.30.710.10">
    <property type="entry name" value="Potassium Channel Kv1.1, Chain A"/>
    <property type="match status" value="1"/>
</dbReference>
<reference evidence="5 6" key="1">
    <citation type="submission" date="2023-12" db="EMBL/GenBank/DDBJ databases">
        <title>A high-quality genome assembly for Dillenia turbinata (Dilleniales).</title>
        <authorList>
            <person name="Chanderbali A."/>
        </authorList>
    </citation>
    <scope>NUCLEOTIDE SEQUENCE [LARGE SCALE GENOMIC DNA]</scope>
    <source>
        <strain evidence="5">LSX21</strain>
        <tissue evidence="5">Leaf</tissue>
    </source>
</reference>
<sequence>MVSRSSYLNRLVFDGINCERDSSARIQIDVLPGGPEIFELVVKFCYGWKVDLTAANVAPLYCAANFLEMSEDFEPGNLLSKASAFLSFTIFSSWKDTFRILKSCESISSWARELQIPKYCSEAVAWKACTNLRAISSGNDDAQFIDILANNSSESNLENATETWWFEDVSHLRIDHFIEVIVSIKGKRIRPELVGSCVAYWTSKWLSQITFRNTMLRNKDITYQAQRITIECLIRILPVDQNSVAFNFLLRLLKVAVAMKINSKLLIELETRTAFTLKRCCPQDLLIKNGEDEDTIYDVVLITRVIRAYVSSVSRNPASKTFAVGRLVDEYLTLVAKDEKLKAKDFQSLAEALPKRSRYSNDNLYRAIDMFLKAHPNLTEEERTVLCKAMDYHKLSQEAREHMMKNDRLPLSFTTRFILFEQVNMARSMTAAGCNYHWTKFQTIMRVSRGLDKRLDEISKGN</sequence>
<dbReference type="SUPFAM" id="SSF54695">
    <property type="entry name" value="POZ domain"/>
    <property type="match status" value="1"/>
</dbReference>
<evidence type="ECO:0000256" key="2">
    <source>
        <dbReference type="ARBA" id="ARBA00022786"/>
    </source>
</evidence>
<dbReference type="PANTHER" id="PTHR32370">
    <property type="entry name" value="OS12G0117600 PROTEIN"/>
    <property type="match status" value="1"/>
</dbReference>
<proteinExistence type="inferred from homology"/>